<proteinExistence type="predicted"/>
<dbReference type="Pfam" id="PF19818">
    <property type="entry name" value="DUF6301"/>
    <property type="match status" value="1"/>
</dbReference>
<organism evidence="1 2">
    <name type="scientific">Nocardia vulneris</name>
    <dbReference type="NCBI Taxonomy" id="1141657"/>
    <lineage>
        <taxon>Bacteria</taxon>
        <taxon>Bacillati</taxon>
        <taxon>Actinomycetota</taxon>
        <taxon>Actinomycetes</taxon>
        <taxon>Mycobacteriales</taxon>
        <taxon>Nocardiaceae</taxon>
        <taxon>Nocardia</taxon>
    </lineage>
</organism>
<comment type="caution">
    <text evidence="1">The sequence shown here is derived from an EMBL/GenBank/DDBJ whole genome shotgun (WGS) entry which is preliminary data.</text>
</comment>
<reference evidence="1 2" key="1">
    <citation type="journal article" date="2014" name="Int. J. Syst. Evol. Microbiol.">
        <title>Nocardia vulneris sp. nov., isolated from wounds of human patients in North America.</title>
        <authorList>
            <person name="Lasker B.A."/>
            <person name="Bell M."/>
            <person name="Klenk H.P."/>
            <person name="Sproer C."/>
            <person name="Schumann C."/>
            <person name="Schumann P."/>
            <person name="Brown J.M."/>
        </authorList>
    </citation>
    <scope>NUCLEOTIDE SEQUENCE [LARGE SCALE GENOMIC DNA]</scope>
    <source>
        <strain evidence="1 2">W9851</strain>
    </source>
</reference>
<dbReference type="Proteomes" id="UP000031364">
    <property type="component" value="Unassembled WGS sequence"/>
</dbReference>
<sequence length="162" mass="18193">MSDSVKVDVDAAVDFFRRAVEFDWTWGMDDVQRLSARMEWVPAELGTASTIVMLTKARLEKPFARFQVMDGRIDQVALHLTDVVPPSSRKFLEGGFDETVESLDGLLGDPILRVTGTDSKIFWNTPKFIGELLLLDIGLIASVHRRDSWGVVDELRARGVEI</sequence>
<evidence type="ECO:0000313" key="2">
    <source>
        <dbReference type="Proteomes" id="UP000031364"/>
    </source>
</evidence>
<evidence type="ECO:0000313" key="1">
    <source>
        <dbReference type="EMBL" id="KIA61516.1"/>
    </source>
</evidence>
<dbReference type="RefSeq" id="WP_043677423.1">
    <property type="nucleotide sequence ID" value="NZ_BDCI01000003.1"/>
</dbReference>
<keyword evidence="2" id="KW-1185">Reference proteome</keyword>
<dbReference type="EMBL" id="JNFP01000044">
    <property type="protein sequence ID" value="KIA61516.1"/>
    <property type="molecule type" value="Genomic_DNA"/>
</dbReference>
<name>A0ABR4Z8A6_9NOCA</name>
<dbReference type="InterPro" id="IPR046268">
    <property type="entry name" value="DUF6301"/>
</dbReference>
<protein>
    <submittedName>
        <fullName evidence="1">Uncharacterized protein</fullName>
    </submittedName>
</protein>
<accession>A0ABR4Z8A6</accession>
<gene>
    <name evidence="1" type="ORF">FG87_30650</name>
</gene>